<sequence length="838" mass="91844">MSSFPVLSWIYVVLWITRLVGGSTWLEDIEDYEVVRLTKLHSIYKRDVQPQYPDTVHYGLKVDGKELVIDLEKNEGLIAQNYTETHYTKDGEKVTITPHDLEDCYYQGHIHNDSESMASISICDGGLRGFFQTAGQRYLIEPLQANDTGDHAVIQFEKVNETPAVCGVTNTTWDDNYPKINRVRSRGRSLTEQLKYVELFIVTDTLLYKKMKNDLNEVRKRVFEIVNYINVVYKPLKTFVALVGLEYWTTSDKISITAPAGATLDTFTKWRNSELVTTLKHDNAQLLTGIDFEGATVGLAYVGTMCSQYSTGVIQDHSASSTAVGATMAHEMGHNLGMSHDSSSCICQDPSCIMAPALSYNIPKRFSSCSFQNYQDFQSQRNPVCLTNVPNMNDVKADPVCGNGFLERGEECDCGTVEECTNICCNATTCKLTADSQCATGECCDNCKIIPAGTECRPSKDECDIPEACNGVSATCGENVFAVNGLPCQSGKGYCYNGTCPLLPDQCISMWGNDALVAPDRCFNLNTGGQYYAFCKRTSTGYIACQQKDVKCGKLFCTGGLPNPSTGRMVSIGDCKASFYDQNEQFQGLVLPGTRCGDQQVCIDNGCVDMQAAYRSANCSSKCKGQAVCNHRLECVCQLGWMPPDCTVRYSDIKVTTPDTSSHIIPMPHPLPQGVIIGICVACLILVIICIITAVCIKKRQKQTSQQRYPSQQNTSGLYNPGFIGREKLDVRNGNNQYENQSPMRSAPAPPIPAGSKPTNRPVAPPPSVPTFIAKPLPKPYPATAPPPPPVSKKPVPSAPAAPAVFFMPTRPAVPTSQTTISPQNLRAALKPVNNRKV</sequence>
<dbReference type="InterPro" id="IPR034027">
    <property type="entry name" value="Reprolysin_adamalysin"/>
</dbReference>
<feature type="disulfide bond" evidence="12">
    <location>
        <begin position="347"/>
        <end position="352"/>
    </location>
</feature>
<feature type="binding site" evidence="12">
    <location>
        <position position="334"/>
    </location>
    <ligand>
        <name>Zn(2+)</name>
        <dbReference type="ChEBI" id="CHEBI:29105"/>
        <note>catalytic</note>
    </ligand>
</feature>
<comment type="cofactor">
    <cofactor evidence="1">
        <name>Zn(2+)</name>
        <dbReference type="ChEBI" id="CHEBI:29105"/>
    </cofactor>
</comment>
<dbReference type="PANTHER" id="PTHR11905:SF32">
    <property type="entry name" value="DISINTEGRIN AND METALLOPROTEINASE DOMAIN-CONTAINING PROTEIN 28"/>
    <property type="match status" value="1"/>
</dbReference>
<comment type="subcellular location">
    <subcellularLocation>
        <location evidence="2">Membrane</location>
        <topology evidence="2">Single-pass type I membrane protein</topology>
    </subcellularLocation>
</comment>
<proteinExistence type="predicted"/>
<keyword evidence="11" id="KW-0245">EGF-like domain</keyword>
<evidence type="ECO:0000256" key="5">
    <source>
        <dbReference type="ARBA" id="ARBA00022801"/>
    </source>
</evidence>
<feature type="signal peptide" evidence="15">
    <location>
        <begin position="1"/>
        <end position="22"/>
    </location>
</feature>
<dbReference type="Gene3D" id="4.10.70.10">
    <property type="entry name" value="Disintegrin domain"/>
    <property type="match status" value="1"/>
</dbReference>
<keyword evidence="5" id="KW-0378">Hydrolase</keyword>
<evidence type="ECO:0000256" key="1">
    <source>
        <dbReference type="ARBA" id="ARBA00001947"/>
    </source>
</evidence>
<feature type="compositionally biased region" description="Polar residues" evidence="13">
    <location>
        <begin position="733"/>
        <end position="744"/>
    </location>
</feature>
<dbReference type="SMART" id="SM00050">
    <property type="entry name" value="DISIN"/>
    <property type="match status" value="1"/>
</dbReference>
<dbReference type="SMART" id="SM00608">
    <property type="entry name" value="ACR"/>
    <property type="match status" value="1"/>
</dbReference>
<keyword evidence="6 12" id="KW-0862">Zinc</keyword>
<evidence type="ECO:0000256" key="14">
    <source>
        <dbReference type="SAM" id="Phobius"/>
    </source>
</evidence>
<evidence type="ECO:0000256" key="8">
    <source>
        <dbReference type="ARBA" id="ARBA00023136"/>
    </source>
</evidence>
<keyword evidence="7 14" id="KW-1133">Transmembrane helix</keyword>
<dbReference type="InterPro" id="IPR036436">
    <property type="entry name" value="Disintegrin_dom_sf"/>
</dbReference>
<comment type="caution">
    <text evidence="11">Lacks conserved residue(s) required for the propagation of feature annotation.</text>
</comment>
<gene>
    <name evidence="19" type="primary">adam28</name>
</gene>
<dbReference type="GO" id="GO:0006508">
    <property type="term" value="P:proteolysis"/>
    <property type="evidence" value="ECO:0007669"/>
    <property type="project" value="InterPro"/>
</dbReference>
<reference evidence="19" key="2">
    <citation type="submission" date="2025-08" db="UniProtKB">
        <authorList>
            <consortium name="Ensembl"/>
        </authorList>
    </citation>
    <scope>IDENTIFICATION</scope>
</reference>
<keyword evidence="3 14" id="KW-0812">Transmembrane</keyword>
<dbReference type="CDD" id="cd04269">
    <property type="entry name" value="ZnMc_adamalysin_II_like"/>
    <property type="match status" value="1"/>
</dbReference>
<feature type="domain" description="EGF-like" evidence="16">
    <location>
        <begin position="615"/>
        <end position="647"/>
    </location>
</feature>
<keyword evidence="20" id="KW-1185">Reference proteome</keyword>
<dbReference type="Proteomes" id="UP000694620">
    <property type="component" value="Chromosome 1"/>
</dbReference>
<feature type="domain" description="Peptidase M12B" evidence="18">
    <location>
        <begin position="195"/>
        <end position="390"/>
    </location>
</feature>
<feature type="transmembrane region" description="Helical" evidence="14">
    <location>
        <begin position="675"/>
        <end position="697"/>
    </location>
</feature>
<evidence type="ECO:0000256" key="4">
    <source>
        <dbReference type="ARBA" id="ARBA00022723"/>
    </source>
</evidence>
<accession>A0A8C4RGQ5</accession>
<dbReference type="PANTHER" id="PTHR11905">
    <property type="entry name" value="ADAM A DISINTEGRIN AND METALLOPROTEASE DOMAIN"/>
    <property type="match status" value="1"/>
</dbReference>
<evidence type="ECO:0000259" key="18">
    <source>
        <dbReference type="PROSITE" id="PS50215"/>
    </source>
</evidence>
<feature type="active site" evidence="12">
    <location>
        <position position="331"/>
    </location>
</feature>
<dbReference type="PROSITE" id="PS50026">
    <property type="entry name" value="EGF_3"/>
    <property type="match status" value="1"/>
</dbReference>
<feature type="compositionally biased region" description="Polar residues" evidence="13">
    <location>
        <begin position="703"/>
        <end position="718"/>
    </location>
</feature>
<feature type="disulfide bond" evidence="11">
    <location>
        <begin position="619"/>
        <end position="629"/>
    </location>
</feature>
<evidence type="ECO:0000256" key="3">
    <source>
        <dbReference type="ARBA" id="ARBA00022692"/>
    </source>
</evidence>
<dbReference type="GO" id="GO:0046872">
    <property type="term" value="F:metal ion binding"/>
    <property type="evidence" value="ECO:0007669"/>
    <property type="project" value="UniProtKB-KW"/>
</dbReference>
<dbReference type="Gene3D" id="3.40.390.10">
    <property type="entry name" value="Collagenase (Catalytic Domain)"/>
    <property type="match status" value="1"/>
</dbReference>
<dbReference type="InterPro" id="IPR001762">
    <property type="entry name" value="Disintegrin_dom"/>
</dbReference>
<dbReference type="GeneID" id="114649441"/>
<feature type="disulfide bond" evidence="11">
    <location>
        <begin position="637"/>
        <end position="646"/>
    </location>
</feature>
<dbReference type="SUPFAM" id="SSF57552">
    <property type="entry name" value="Blood coagulation inhibitor (disintegrin)"/>
    <property type="match status" value="1"/>
</dbReference>
<keyword evidence="8 14" id="KW-0472">Membrane</keyword>
<evidence type="ECO:0000256" key="2">
    <source>
        <dbReference type="ARBA" id="ARBA00004479"/>
    </source>
</evidence>
<dbReference type="OrthoDB" id="5951731at2759"/>
<evidence type="ECO:0000256" key="11">
    <source>
        <dbReference type="PROSITE-ProRule" id="PRU00076"/>
    </source>
</evidence>
<keyword evidence="9 11" id="KW-1015">Disulfide bond</keyword>
<dbReference type="FunFam" id="4.10.70.10:FF:000001">
    <property type="entry name" value="Disintegrin and metalloproteinase domain-containing protein 22"/>
    <property type="match status" value="1"/>
</dbReference>
<evidence type="ECO:0000256" key="13">
    <source>
        <dbReference type="SAM" id="MobiDB-lite"/>
    </source>
</evidence>
<dbReference type="FunFam" id="3.40.390.10:FF:000002">
    <property type="entry name" value="Disintegrin and metalloproteinase domain-containing protein 22"/>
    <property type="match status" value="1"/>
</dbReference>
<evidence type="ECO:0000259" key="16">
    <source>
        <dbReference type="PROSITE" id="PS50026"/>
    </source>
</evidence>
<feature type="region of interest" description="Disordered" evidence="13">
    <location>
        <begin position="703"/>
        <end position="802"/>
    </location>
</feature>
<dbReference type="RefSeq" id="XP_028654766.1">
    <property type="nucleotide sequence ID" value="XM_028798933.2"/>
</dbReference>
<dbReference type="PROSITE" id="PS01186">
    <property type="entry name" value="EGF_2"/>
    <property type="match status" value="1"/>
</dbReference>
<keyword evidence="4 12" id="KW-0479">Metal-binding</keyword>
<dbReference type="CTD" id="10863"/>
<dbReference type="InterPro" id="IPR024079">
    <property type="entry name" value="MetalloPept_cat_dom_sf"/>
</dbReference>
<dbReference type="SUPFAM" id="SSF55486">
    <property type="entry name" value="Metalloproteases ('zincins'), catalytic domain"/>
    <property type="match status" value="1"/>
</dbReference>
<dbReference type="InterPro" id="IPR001590">
    <property type="entry name" value="Peptidase_M12B"/>
</dbReference>
<dbReference type="Pfam" id="PF01421">
    <property type="entry name" value="Reprolysin"/>
    <property type="match status" value="1"/>
</dbReference>
<dbReference type="GO" id="GO:0005886">
    <property type="term" value="C:plasma membrane"/>
    <property type="evidence" value="ECO:0007669"/>
    <property type="project" value="TreeGrafter"/>
</dbReference>
<feature type="chain" id="PRO_5034257475" evidence="15">
    <location>
        <begin position="23"/>
        <end position="838"/>
    </location>
</feature>
<dbReference type="GeneTree" id="ENSGT00940000156716"/>
<organism evidence="19 20">
    <name type="scientific">Erpetoichthys calabaricus</name>
    <name type="common">Rope fish</name>
    <name type="synonym">Calamoichthys calabaricus</name>
    <dbReference type="NCBI Taxonomy" id="27687"/>
    <lineage>
        <taxon>Eukaryota</taxon>
        <taxon>Metazoa</taxon>
        <taxon>Chordata</taxon>
        <taxon>Craniata</taxon>
        <taxon>Vertebrata</taxon>
        <taxon>Euteleostomi</taxon>
        <taxon>Actinopterygii</taxon>
        <taxon>Polypteriformes</taxon>
        <taxon>Polypteridae</taxon>
        <taxon>Erpetoichthys</taxon>
    </lineage>
</organism>
<dbReference type="AlphaFoldDB" id="A0A8C4RGQ5"/>
<dbReference type="PROSITE" id="PS50214">
    <property type="entry name" value="DISINTEGRIN_2"/>
    <property type="match status" value="1"/>
</dbReference>
<dbReference type="Pfam" id="PF08516">
    <property type="entry name" value="ADAM_CR"/>
    <property type="match status" value="1"/>
</dbReference>
<dbReference type="InterPro" id="IPR002870">
    <property type="entry name" value="Peptidase_M12B_N"/>
</dbReference>
<evidence type="ECO:0000256" key="9">
    <source>
        <dbReference type="ARBA" id="ARBA00023157"/>
    </source>
</evidence>
<dbReference type="InterPro" id="IPR018358">
    <property type="entry name" value="Disintegrin_CS"/>
</dbReference>
<evidence type="ECO:0000256" key="6">
    <source>
        <dbReference type="ARBA" id="ARBA00022833"/>
    </source>
</evidence>
<dbReference type="PROSITE" id="PS00427">
    <property type="entry name" value="DISINTEGRIN_1"/>
    <property type="match status" value="1"/>
</dbReference>
<protein>
    <submittedName>
        <fullName evidence="19">ADAM metallopeptidase domain 28</fullName>
    </submittedName>
</protein>
<feature type="disulfide bond" evidence="10">
    <location>
        <begin position="456"/>
        <end position="476"/>
    </location>
</feature>
<dbReference type="Ensembl" id="ENSECRT00000000440.1">
    <property type="protein sequence ID" value="ENSECRP00000000429.1"/>
    <property type="gene ID" value="ENSECRG00000000255.1"/>
</dbReference>
<evidence type="ECO:0000256" key="15">
    <source>
        <dbReference type="SAM" id="SignalP"/>
    </source>
</evidence>
<feature type="binding site" evidence="12">
    <location>
        <position position="330"/>
    </location>
    <ligand>
        <name>Zn(2+)</name>
        <dbReference type="ChEBI" id="CHEBI:29105"/>
        <note>catalytic</note>
    </ligand>
</feature>
<reference evidence="19" key="1">
    <citation type="submission" date="2021-06" db="EMBL/GenBank/DDBJ databases">
        <authorList>
            <consortium name="Wellcome Sanger Institute Data Sharing"/>
        </authorList>
    </citation>
    <scope>NUCLEOTIDE SEQUENCE [LARGE SCALE GENOMIC DNA]</scope>
</reference>
<dbReference type="PROSITE" id="PS50215">
    <property type="entry name" value="ADAM_MEPRO"/>
    <property type="match status" value="1"/>
</dbReference>
<evidence type="ECO:0000313" key="19">
    <source>
        <dbReference type="Ensembl" id="ENSECRP00000000429.1"/>
    </source>
</evidence>
<dbReference type="Pfam" id="PF01562">
    <property type="entry name" value="Pep_M12B_propep"/>
    <property type="match status" value="1"/>
</dbReference>
<feature type="disulfide bond" evidence="12">
    <location>
        <begin position="345"/>
        <end position="369"/>
    </location>
</feature>
<feature type="binding site" evidence="12">
    <location>
        <position position="340"/>
    </location>
    <ligand>
        <name>Zn(2+)</name>
        <dbReference type="ChEBI" id="CHEBI:29105"/>
        <note>catalytic</note>
    </ligand>
</feature>
<keyword evidence="15" id="KW-0732">Signal</keyword>
<feature type="domain" description="Disintegrin" evidence="17">
    <location>
        <begin position="398"/>
        <end position="484"/>
    </location>
</feature>
<evidence type="ECO:0000256" key="12">
    <source>
        <dbReference type="PROSITE-ProRule" id="PRU00276"/>
    </source>
</evidence>
<dbReference type="PRINTS" id="PR00289">
    <property type="entry name" value="DISINTEGRIN"/>
</dbReference>
<evidence type="ECO:0000256" key="10">
    <source>
        <dbReference type="PROSITE-ProRule" id="PRU00068"/>
    </source>
</evidence>
<reference evidence="19" key="3">
    <citation type="submission" date="2025-09" db="UniProtKB">
        <authorList>
            <consortium name="Ensembl"/>
        </authorList>
    </citation>
    <scope>IDENTIFICATION</scope>
</reference>
<dbReference type="GO" id="GO:0004222">
    <property type="term" value="F:metalloendopeptidase activity"/>
    <property type="evidence" value="ECO:0007669"/>
    <property type="project" value="InterPro"/>
</dbReference>
<evidence type="ECO:0000313" key="20">
    <source>
        <dbReference type="Proteomes" id="UP000694620"/>
    </source>
</evidence>
<name>A0A8C4RGQ5_ERPCA</name>
<dbReference type="InterPro" id="IPR000742">
    <property type="entry name" value="EGF"/>
</dbReference>
<feature type="compositionally biased region" description="Pro residues" evidence="13">
    <location>
        <begin position="777"/>
        <end position="800"/>
    </location>
</feature>
<dbReference type="InterPro" id="IPR006586">
    <property type="entry name" value="ADAM_Cys-rich"/>
</dbReference>
<evidence type="ECO:0000259" key="17">
    <source>
        <dbReference type="PROSITE" id="PS50214"/>
    </source>
</evidence>
<dbReference type="Pfam" id="PF00200">
    <property type="entry name" value="Disintegrin"/>
    <property type="match status" value="1"/>
</dbReference>
<evidence type="ECO:0000256" key="7">
    <source>
        <dbReference type="ARBA" id="ARBA00022989"/>
    </source>
</evidence>